<organism evidence="2 3">
    <name type="scientific">Dibothriocephalus latus</name>
    <name type="common">Fish tapeworm</name>
    <name type="synonym">Diphyllobothrium latum</name>
    <dbReference type="NCBI Taxonomy" id="60516"/>
    <lineage>
        <taxon>Eukaryota</taxon>
        <taxon>Metazoa</taxon>
        <taxon>Spiralia</taxon>
        <taxon>Lophotrochozoa</taxon>
        <taxon>Platyhelminthes</taxon>
        <taxon>Cestoda</taxon>
        <taxon>Eucestoda</taxon>
        <taxon>Diphyllobothriidea</taxon>
        <taxon>Diphyllobothriidae</taxon>
        <taxon>Dibothriocephalus</taxon>
    </lineage>
</organism>
<evidence type="ECO:0000313" key="3">
    <source>
        <dbReference type="Proteomes" id="UP000281553"/>
    </source>
</evidence>
<sequence>METDEPGKDAADPPEFTHLGDIAQESTLHADPDWDDSGDVLGPMPGFGSLNGGSVNGRGHYSEQKRNSGRLFLSHMLMHSRRFFSSRRAEMLL</sequence>
<evidence type="ECO:0000313" key="2">
    <source>
        <dbReference type="EMBL" id="VDK40702.1"/>
    </source>
</evidence>
<evidence type="ECO:0000256" key="1">
    <source>
        <dbReference type="SAM" id="MobiDB-lite"/>
    </source>
</evidence>
<dbReference type="EMBL" id="UYRU01007011">
    <property type="protein sequence ID" value="VDK40702.1"/>
    <property type="molecule type" value="Genomic_DNA"/>
</dbReference>
<accession>A0A3P6PTW9</accession>
<name>A0A3P6PTW9_DIBLA</name>
<gene>
    <name evidence="2" type="ORF">DILT_LOCUS1165</name>
</gene>
<keyword evidence="3" id="KW-1185">Reference proteome</keyword>
<feature type="region of interest" description="Disordered" evidence="1">
    <location>
        <begin position="28"/>
        <end position="63"/>
    </location>
</feature>
<proteinExistence type="predicted"/>
<reference evidence="2 3" key="1">
    <citation type="submission" date="2018-11" db="EMBL/GenBank/DDBJ databases">
        <authorList>
            <consortium name="Pathogen Informatics"/>
        </authorList>
    </citation>
    <scope>NUCLEOTIDE SEQUENCE [LARGE SCALE GENOMIC DNA]</scope>
</reference>
<protein>
    <submittedName>
        <fullName evidence="2">Uncharacterized protein</fullName>
    </submittedName>
</protein>
<dbReference type="Proteomes" id="UP000281553">
    <property type="component" value="Unassembled WGS sequence"/>
</dbReference>
<dbReference type="AlphaFoldDB" id="A0A3P6PTW9"/>